<proteinExistence type="predicted"/>
<dbReference type="VEuPathDB" id="FungiDB:RhiirA1_461680"/>
<dbReference type="SUPFAM" id="SSF54236">
    <property type="entry name" value="Ubiquitin-like"/>
    <property type="match status" value="1"/>
</dbReference>
<reference evidence="2 3" key="2">
    <citation type="submission" date="2017-10" db="EMBL/GenBank/DDBJ databases">
        <title>Extensive intraspecific genome diversity in a model arbuscular mycorrhizal fungus.</title>
        <authorList>
            <person name="Chen E.C.H."/>
            <person name="Morin E."/>
            <person name="Baudet D."/>
            <person name="Noel J."/>
            <person name="Ndikumana S."/>
            <person name="Charron P."/>
            <person name="St-Onge C."/>
            <person name="Giorgi J."/>
            <person name="Grigoriev I.V."/>
            <person name="Roux C."/>
            <person name="Martin F.M."/>
            <person name="Corradi N."/>
        </authorList>
    </citation>
    <scope>NUCLEOTIDE SEQUENCE [LARGE SCALE GENOMIC DNA]</scope>
    <source>
        <strain evidence="2 3">C2</strain>
    </source>
</reference>
<dbReference type="VEuPathDB" id="FungiDB:FUN_010073"/>
<sequence length="252" mass="29371">MNIFPVLKISSIFERYWLKRAELHNNDNNDNINRLQLLCPNWNWNVCENDRFTFSRSTKAVTDRLVITYDDYSKEGYDGCSQLDQNALYRFQLIDVQVLLKSDDIPLGQIITSYHSQHNIFEDNQMCTKFIKKNAYLAGRQLEDSRTLADYKINDRYTFPLKLRLSGVGKELLSMYEDNIWLGVDEEKQSITRSVQNEWLVSYHGTARNNCKSIAEDEINPNGLDKVSKEETGVGEYWIPVIAIIEIVLHKS</sequence>
<gene>
    <name evidence="2" type="ORF">RhiirC2_785884</name>
</gene>
<dbReference type="Gene3D" id="3.10.20.90">
    <property type="entry name" value="Phosphatidylinositol 3-kinase Catalytic Subunit, Chain A, domain 1"/>
    <property type="match status" value="1"/>
</dbReference>
<dbReference type="InterPro" id="IPR029071">
    <property type="entry name" value="Ubiquitin-like_domsf"/>
</dbReference>
<protein>
    <recommendedName>
        <fullName evidence="1">Ubiquitin-like domain-containing protein</fullName>
    </recommendedName>
</protein>
<evidence type="ECO:0000313" key="3">
    <source>
        <dbReference type="Proteomes" id="UP000233469"/>
    </source>
</evidence>
<dbReference type="AlphaFoldDB" id="A0A2N1MVH7"/>
<evidence type="ECO:0000313" key="2">
    <source>
        <dbReference type="EMBL" id="PKK65618.1"/>
    </source>
</evidence>
<dbReference type="VEuPathDB" id="FungiDB:RhiirA1_461681"/>
<feature type="domain" description="Ubiquitin-like" evidence="1">
    <location>
        <begin position="136"/>
        <end position="168"/>
    </location>
</feature>
<dbReference type="Proteomes" id="UP000233469">
    <property type="component" value="Unassembled WGS sequence"/>
</dbReference>
<name>A0A2N1MVH7_9GLOM</name>
<dbReference type="EMBL" id="LLXL01001228">
    <property type="protein sequence ID" value="PKK65618.1"/>
    <property type="molecule type" value="Genomic_DNA"/>
</dbReference>
<dbReference type="PROSITE" id="PS50053">
    <property type="entry name" value="UBIQUITIN_2"/>
    <property type="match status" value="1"/>
</dbReference>
<accession>A0A2N1MVH7</accession>
<dbReference type="VEuPathDB" id="FungiDB:RhiirFUN_021912"/>
<organism evidence="2 3">
    <name type="scientific">Rhizophagus irregularis</name>
    <dbReference type="NCBI Taxonomy" id="588596"/>
    <lineage>
        <taxon>Eukaryota</taxon>
        <taxon>Fungi</taxon>
        <taxon>Fungi incertae sedis</taxon>
        <taxon>Mucoromycota</taxon>
        <taxon>Glomeromycotina</taxon>
        <taxon>Glomeromycetes</taxon>
        <taxon>Glomerales</taxon>
        <taxon>Glomeraceae</taxon>
        <taxon>Rhizophagus</taxon>
    </lineage>
</organism>
<evidence type="ECO:0000259" key="1">
    <source>
        <dbReference type="PROSITE" id="PS50053"/>
    </source>
</evidence>
<comment type="caution">
    <text evidence="2">The sequence shown here is derived from an EMBL/GenBank/DDBJ whole genome shotgun (WGS) entry which is preliminary data.</text>
</comment>
<dbReference type="InterPro" id="IPR000626">
    <property type="entry name" value="Ubiquitin-like_dom"/>
</dbReference>
<reference evidence="2 3" key="1">
    <citation type="submission" date="2016-04" db="EMBL/GenBank/DDBJ databases">
        <title>Genome analyses suggest a sexual origin of heterokaryosis in a supposedly ancient asexual fungus.</title>
        <authorList>
            <person name="Ropars J."/>
            <person name="Sedzielewska K."/>
            <person name="Noel J."/>
            <person name="Charron P."/>
            <person name="Farinelli L."/>
            <person name="Marton T."/>
            <person name="Kruger M."/>
            <person name="Pelin A."/>
            <person name="Brachmann A."/>
            <person name="Corradi N."/>
        </authorList>
    </citation>
    <scope>NUCLEOTIDE SEQUENCE [LARGE SCALE GENOMIC DNA]</scope>
    <source>
        <strain evidence="2 3">C2</strain>
    </source>
</reference>